<keyword evidence="6" id="KW-1185">Reference proteome</keyword>
<accession>A0ABV8BAD3</accession>
<sequence length="195" mass="22286">MTVRRILIVDDDPIIRMDLKEMLLEEGYEIVGEGKNGEEALDLCQKHQPDLILLDVKMPKLNGIKAAKIIQQMFPGTAVLLLTAYSHKDLVQEAKKSGVTAYLVKPVSEEDLIPAIEIALNQRDLFQCLRKDIQSLKQTLDERKMIERAKGKIMHHLSLTEEEAYIWMREKSMSKRVSMAKLSKDILNQLEQVSS</sequence>
<dbReference type="InterPro" id="IPR008327">
    <property type="entry name" value="Sig_transdc_resp-reg_antiterm"/>
</dbReference>
<dbReference type="PROSITE" id="PS50921">
    <property type="entry name" value="ANTAR"/>
    <property type="match status" value="1"/>
</dbReference>
<dbReference type="Proteomes" id="UP001595752">
    <property type="component" value="Unassembled WGS sequence"/>
</dbReference>
<dbReference type="InterPro" id="IPR001789">
    <property type="entry name" value="Sig_transdc_resp-reg_receiver"/>
</dbReference>
<gene>
    <name evidence="5" type="ORF">ACFOU2_22545</name>
</gene>
<dbReference type="Gene3D" id="1.10.10.10">
    <property type="entry name" value="Winged helix-like DNA-binding domain superfamily/Winged helix DNA-binding domain"/>
    <property type="match status" value="1"/>
</dbReference>
<evidence type="ECO:0000256" key="2">
    <source>
        <dbReference type="PROSITE-ProRule" id="PRU00169"/>
    </source>
</evidence>
<evidence type="ECO:0000259" key="3">
    <source>
        <dbReference type="PROSITE" id="PS50110"/>
    </source>
</evidence>
<dbReference type="InterPro" id="IPR036388">
    <property type="entry name" value="WH-like_DNA-bd_sf"/>
</dbReference>
<organism evidence="5 6">
    <name type="scientific">Bacillus songklensis</name>
    <dbReference type="NCBI Taxonomy" id="1069116"/>
    <lineage>
        <taxon>Bacteria</taxon>
        <taxon>Bacillati</taxon>
        <taxon>Bacillota</taxon>
        <taxon>Bacilli</taxon>
        <taxon>Bacillales</taxon>
        <taxon>Bacillaceae</taxon>
        <taxon>Bacillus</taxon>
    </lineage>
</organism>
<dbReference type="Pfam" id="PF03861">
    <property type="entry name" value="ANTAR"/>
    <property type="match status" value="1"/>
</dbReference>
<dbReference type="SMART" id="SM01012">
    <property type="entry name" value="ANTAR"/>
    <property type="match status" value="1"/>
</dbReference>
<dbReference type="Gene3D" id="3.40.50.2300">
    <property type="match status" value="1"/>
</dbReference>
<dbReference type="SMART" id="SM00448">
    <property type="entry name" value="REC"/>
    <property type="match status" value="1"/>
</dbReference>
<dbReference type="PROSITE" id="PS50110">
    <property type="entry name" value="RESPONSE_REGULATORY"/>
    <property type="match status" value="1"/>
</dbReference>
<dbReference type="InterPro" id="IPR052048">
    <property type="entry name" value="ST_Response_Regulator"/>
</dbReference>
<dbReference type="PIRSF" id="PIRSF036382">
    <property type="entry name" value="RR_antiterm"/>
    <property type="match status" value="1"/>
</dbReference>
<dbReference type="RefSeq" id="WP_377918477.1">
    <property type="nucleotide sequence ID" value="NZ_JBHRZT010000072.1"/>
</dbReference>
<dbReference type="SUPFAM" id="SSF52172">
    <property type="entry name" value="CheY-like"/>
    <property type="match status" value="1"/>
</dbReference>
<evidence type="ECO:0000256" key="1">
    <source>
        <dbReference type="ARBA" id="ARBA00023012"/>
    </source>
</evidence>
<keyword evidence="2" id="KW-0597">Phosphoprotein</keyword>
<dbReference type="InterPro" id="IPR005561">
    <property type="entry name" value="ANTAR"/>
</dbReference>
<evidence type="ECO:0000313" key="5">
    <source>
        <dbReference type="EMBL" id="MFC3886109.1"/>
    </source>
</evidence>
<keyword evidence="1" id="KW-0902">Two-component regulatory system</keyword>
<feature type="modified residue" description="4-aspartylphosphate" evidence="2">
    <location>
        <position position="55"/>
    </location>
</feature>
<evidence type="ECO:0000259" key="4">
    <source>
        <dbReference type="PROSITE" id="PS50921"/>
    </source>
</evidence>
<evidence type="ECO:0000313" key="6">
    <source>
        <dbReference type="Proteomes" id="UP001595752"/>
    </source>
</evidence>
<feature type="domain" description="ANTAR" evidence="4">
    <location>
        <begin position="126"/>
        <end position="187"/>
    </location>
</feature>
<dbReference type="PANTHER" id="PTHR43228:SF6">
    <property type="entry name" value="RESPONSE REGULATOR RECEIVER"/>
    <property type="match status" value="1"/>
</dbReference>
<dbReference type="Pfam" id="PF00072">
    <property type="entry name" value="Response_reg"/>
    <property type="match status" value="1"/>
</dbReference>
<comment type="caution">
    <text evidence="5">The sequence shown here is derived from an EMBL/GenBank/DDBJ whole genome shotgun (WGS) entry which is preliminary data.</text>
</comment>
<dbReference type="EMBL" id="JBHRZT010000072">
    <property type="protein sequence ID" value="MFC3886109.1"/>
    <property type="molecule type" value="Genomic_DNA"/>
</dbReference>
<dbReference type="InterPro" id="IPR011006">
    <property type="entry name" value="CheY-like_superfamily"/>
</dbReference>
<feature type="domain" description="Response regulatory" evidence="3">
    <location>
        <begin position="5"/>
        <end position="120"/>
    </location>
</feature>
<reference evidence="6" key="1">
    <citation type="journal article" date="2019" name="Int. J. Syst. Evol. Microbiol.">
        <title>The Global Catalogue of Microorganisms (GCM) 10K type strain sequencing project: providing services to taxonomists for standard genome sequencing and annotation.</title>
        <authorList>
            <consortium name="The Broad Institute Genomics Platform"/>
            <consortium name="The Broad Institute Genome Sequencing Center for Infectious Disease"/>
            <person name="Wu L."/>
            <person name="Ma J."/>
        </authorList>
    </citation>
    <scope>NUCLEOTIDE SEQUENCE [LARGE SCALE GENOMIC DNA]</scope>
    <source>
        <strain evidence="6">CCUG 61889</strain>
    </source>
</reference>
<dbReference type="PANTHER" id="PTHR43228">
    <property type="entry name" value="TWO-COMPONENT RESPONSE REGULATOR"/>
    <property type="match status" value="1"/>
</dbReference>
<proteinExistence type="predicted"/>
<name>A0ABV8BAD3_9BACI</name>
<protein>
    <submittedName>
        <fullName evidence="5">ANTAR domain-containing response regulator</fullName>
    </submittedName>
</protein>